<name>A0A846M0H5_9SPHN</name>
<dbReference type="InterPro" id="IPR006016">
    <property type="entry name" value="UspA"/>
</dbReference>
<comment type="caution">
    <text evidence="3">The sequence shown here is derived from an EMBL/GenBank/DDBJ whole genome shotgun (WGS) entry which is preliminary data.</text>
</comment>
<sequence length="278" mass="29404">MPVRDIILQMNSYLEPTPSWALEAAISLAQGCGAKLSAGVCEVYIPPVSNWLANKLVNADGMIAAENHKSSENAKTLLSQFSSAVGDDLVGEALLVRCPGMVTHWQLAAKACAYDLIIVPVYGHQNTVAMAEGLVFEAGRPVLLLPEPGAASLRLDHVVIGWDGSRAAARALADSLSFCRAASKVTVASVTKDKDLSKAAPISDVVRHLGRHNIAAEAIEIPADGSDAGLVLQSICERLRADLLVMGAYGHSRVREFILGGATRSVLESPKLPILLSH</sequence>
<dbReference type="CDD" id="cd00293">
    <property type="entry name" value="USP-like"/>
    <property type="match status" value="1"/>
</dbReference>
<dbReference type="InterPro" id="IPR006015">
    <property type="entry name" value="Universal_stress_UspA"/>
</dbReference>
<dbReference type="Gene3D" id="3.40.50.12370">
    <property type="match status" value="1"/>
</dbReference>
<dbReference type="SUPFAM" id="SSF52402">
    <property type="entry name" value="Adenine nucleotide alpha hydrolases-like"/>
    <property type="match status" value="1"/>
</dbReference>
<dbReference type="RefSeq" id="WP_167302086.1">
    <property type="nucleotide sequence ID" value="NZ_JAASQR010000001.1"/>
</dbReference>
<reference evidence="3 4" key="1">
    <citation type="submission" date="2020-03" db="EMBL/GenBank/DDBJ databases">
        <title>Genomic Encyclopedia of Type Strains, Phase IV (KMG-IV): sequencing the most valuable type-strain genomes for metagenomic binning, comparative biology and taxonomic classification.</title>
        <authorList>
            <person name="Goeker M."/>
        </authorList>
    </citation>
    <scope>NUCLEOTIDE SEQUENCE [LARGE SCALE GENOMIC DNA]</scope>
    <source>
        <strain evidence="3 4">DSM 21299</strain>
    </source>
</reference>
<comment type="similarity">
    <text evidence="1">Belongs to the universal stress protein A family.</text>
</comment>
<evidence type="ECO:0000259" key="2">
    <source>
        <dbReference type="Pfam" id="PF00582"/>
    </source>
</evidence>
<accession>A0A846M0H5</accession>
<dbReference type="PANTHER" id="PTHR46268">
    <property type="entry name" value="STRESS RESPONSE PROTEIN NHAX"/>
    <property type="match status" value="1"/>
</dbReference>
<dbReference type="Proteomes" id="UP000576821">
    <property type="component" value="Unassembled WGS sequence"/>
</dbReference>
<protein>
    <submittedName>
        <fullName evidence="3">Nucleotide-binding universal stress UspA family protein</fullName>
    </submittedName>
</protein>
<dbReference type="EMBL" id="JAASQR010000001">
    <property type="protein sequence ID" value="NIJ15422.1"/>
    <property type="molecule type" value="Genomic_DNA"/>
</dbReference>
<dbReference type="PANTHER" id="PTHR46268:SF15">
    <property type="entry name" value="UNIVERSAL STRESS PROTEIN HP_0031"/>
    <property type="match status" value="1"/>
</dbReference>
<evidence type="ECO:0000313" key="4">
    <source>
        <dbReference type="Proteomes" id="UP000576821"/>
    </source>
</evidence>
<evidence type="ECO:0000313" key="3">
    <source>
        <dbReference type="EMBL" id="NIJ15422.1"/>
    </source>
</evidence>
<proteinExistence type="inferred from homology"/>
<evidence type="ECO:0000256" key="1">
    <source>
        <dbReference type="ARBA" id="ARBA00008791"/>
    </source>
</evidence>
<gene>
    <name evidence="3" type="ORF">FHS54_000371</name>
</gene>
<keyword evidence="4" id="KW-1185">Reference proteome</keyword>
<organism evidence="3 4">
    <name type="scientific">Sphingobium vermicomposti</name>
    <dbReference type="NCBI Taxonomy" id="529005"/>
    <lineage>
        <taxon>Bacteria</taxon>
        <taxon>Pseudomonadati</taxon>
        <taxon>Pseudomonadota</taxon>
        <taxon>Alphaproteobacteria</taxon>
        <taxon>Sphingomonadales</taxon>
        <taxon>Sphingomonadaceae</taxon>
        <taxon>Sphingobium</taxon>
    </lineage>
</organism>
<dbReference type="Pfam" id="PF00582">
    <property type="entry name" value="Usp"/>
    <property type="match status" value="1"/>
</dbReference>
<dbReference type="AlphaFoldDB" id="A0A846M0H5"/>
<dbReference type="PRINTS" id="PR01438">
    <property type="entry name" value="UNVRSLSTRESS"/>
</dbReference>
<feature type="domain" description="UspA" evidence="2">
    <location>
        <begin position="156"/>
        <end position="276"/>
    </location>
</feature>